<keyword evidence="5" id="KW-0812">Transmembrane</keyword>
<dbReference type="PANTHER" id="PTHR12652">
    <property type="entry name" value="PEROXISOMAL BIOGENESIS FACTOR 11"/>
    <property type="match status" value="1"/>
</dbReference>
<feature type="transmembrane region" description="Helical" evidence="5">
    <location>
        <begin position="129"/>
        <end position="147"/>
    </location>
</feature>
<protein>
    <submittedName>
        <fullName evidence="6">Peroxisomal membrane protein PMP27</fullName>
    </submittedName>
</protein>
<evidence type="ECO:0000256" key="1">
    <source>
        <dbReference type="ARBA" id="ARBA00022593"/>
    </source>
</evidence>
<evidence type="ECO:0000313" key="6">
    <source>
        <dbReference type="EMBL" id="KAJ3215654.1"/>
    </source>
</evidence>
<dbReference type="Proteomes" id="UP001211065">
    <property type="component" value="Unassembled WGS sequence"/>
</dbReference>
<evidence type="ECO:0000313" key="7">
    <source>
        <dbReference type="Proteomes" id="UP001211065"/>
    </source>
</evidence>
<evidence type="ECO:0000256" key="2">
    <source>
        <dbReference type="ARBA" id="ARBA00023136"/>
    </source>
</evidence>
<comment type="caution">
    <text evidence="6">The sequence shown here is derived from an EMBL/GenBank/DDBJ whole genome shotgun (WGS) entry which is preliminary data.</text>
</comment>
<evidence type="ECO:0000256" key="4">
    <source>
        <dbReference type="ARBA" id="ARBA00046271"/>
    </source>
</evidence>
<dbReference type="AlphaFoldDB" id="A0AAD5U1D6"/>
<feature type="transmembrane region" description="Helical" evidence="5">
    <location>
        <begin position="92"/>
        <end position="109"/>
    </location>
</feature>
<accession>A0AAD5U1D6</accession>
<proteinExistence type="predicted"/>
<keyword evidence="3" id="KW-0576">Peroxisome</keyword>
<keyword evidence="2 5" id="KW-0472">Membrane</keyword>
<dbReference type="InterPro" id="IPR008733">
    <property type="entry name" value="PEX11"/>
</dbReference>
<evidence type="ECO:0000256" key="3">
    <source>
        <dbReference type="ARBA" id="ARBA00023140"/>
    </source>
</evidence>
<keyword evidence="1" id="KW-0962">Peroxisome biogenesis</keyword>
<reference evidence="6" key="1">
    <citation type="submission" date="2020-05" db="EMBL/GenBank/DDBJ databases">
        <title>Phylogenomic resolution of chytrid fungi.</title>
        <authorList>
            <person name="Stajich J.E."/>
            <person name="Amses K."/>
            <person name="Simmons R."/>
            <person name="Seto K."/>
            <person name="Myers J."/>
            <person name="Bonds A."/>
            <person name="Quandt C.A."/>
            <person name="Barry K."/>
            <person name="Liu P."/>
            <person name="Grigoriev I."/>
            <person name="Longcore J.E."/>
            <person name="James T.Y."/>
        </authorList>
    </citation>
    <scope>NUCLEOTIDE SEQUENCE</scope>
    <source>
        <strain evidence="6">JEL0476</strain>
    </source>
</reference>
<name>A0AAD5U1D6_9FUNG</name>
<keyword evidence="7" id="KW-1185">Reference proteome</keyword>
<evidence type="ECO:0000256" key="5">
    <source>
        <dbReference type="SAM" id="Phobius"/>
    </source>
</evidence>
<dbReference type="GO" id="GO:0005778">
    <property type="term" value="C:peroxisomal membrane"/>
    <property type="evidence" value="ECO:0007669"/>
    <property type="project" value="UniProtKB-SubCell"/>
</dbReference>
<dbReference type="GO" id="GO:0016559">
    <property type="term" value="P:peroxisome fission"/>
    <property type="evidence" value="ECO:0007669"/>
    <property type="project" value="InterPro"/>
</dbReference>
<gene>
    <name evidence="6" type="primary">PEX11</name>
    <name evidence="6" type="ORF">HK099_006255</name>
</gene>
<sequence>MNATETVNKTFSTNGRDRVNRLVQLLTKFLSLEESIGFSKESREKLLNLSNNIGQARKLMRIGRQVEFIVGARKASNIKDDFIRATTVGKNLSLAIWLAFDSISWFQSIGLITSTKEQKKSVVDRGNKFWLFGLFLSILCNLYKYSIAERKLVLENKHLRQITSKKMEADPETKNRLVTYIKNLKEESKASLLLMVHDIFDAICFPALGLELTPSFFTPKMAFGLGTITTATGSLPMLAAL</sequence>
<dbReference type="Pfam" id="PF05648">
    <property type="entry name" value="PEX11"/>
    <property type="match status" value="1"/>
</dbReference>
<comment type="subcellular location">
    <subcellularLocation>
        <location evidence="4">Peroxisome membrane</location>
    </subcellularLocation>
</comment>
<dbReference type="EMBL" id="JADGJW010000529">
    <property type="protein sequence ID" value="KAJ3215654.1"/>
    <property type="molecule type" value="Genomic_DNA"/>
</dbReference>
<dbReference type="PANTHER" id="PTHR12652:SF50">
    <property type="entry name" value="PEROXIN 11"/>
    <property type="match status" value="1"/>
</dbReference>
<keyword evidence="5" id="KW-1133">Transmembrane helix</keyword>
<organism evidence="6 7">
    <name type="scientific">Clydaea vesicula</name>
    <dbReference type="NCBI Taxonomy" id="447962"/>
    <lineage>
        <taxon>Eukaryota</taxon>
        <taxon>Fungi</taxon>
        <taxon>Fungi incertae sedis</taxon>
        <taxon>Chytridiomycota</taxon>
        <taxon>Chytridiomycota incertae sedis</taxon>
        <taxon>Chytridiomycetes</taxon>
        <taxon>Lobulomycetales</taxon>
        <taxon>Lobulomycetaceae</taxon>
        <taxon>Clydaea</taxon>
    </lineage>
</organism>